<keyword evidence="4" id="KW-1185">Reference proteome</keyword>
<dbReference type="AlphaFoldDB" id="A0A445C4E6"/>
<evidence type="ECO:0000256" key="1">
    <source>
        <dbReference type="SAM" id="MobiDB-lite"/>
    </source>
</evidence>
<feature type="transmembrane region" description="Helical" evidence="2">
    <location>
        <begin position="90"/>
        <end position="109"/>
    </location>
</feature>
<keyword evidence="2" id="KW-1133">Transmembrane helix</keyword>
<gene>
    <name evidence="3" type="ORF">Ahy_A07g031577</name>
</gene>
<reference evidence="3 4" key="1">
    <citation type="submission" date="2019-01" db="EMBL/GenBank/DDBJ databases">
        <title>Sequencing of cultivated peanut Arachis hypogaea provides insights into genome evolution and oil improvement.</title>
        <authorList>
            <person name="Chen X."/>
        </authorList>
    </citation>
    <scope>NUCLEOTIDE SEQUENCE [LARGE SCALE GENOMIC DNA]</scope>
    <source>
        <strain evidence="4">cv. Fuhuasheng</strain>
        <tissue evidence="3">Leaves</tissue>
    </source>
</reference>
<feature type="region of interest" description="Disordered" evidence="1">
    <location>
        <begin position="143"/>
        <end position="197"/>
    </location>
</feature>
<feature type="compositionally biased region" description="Polar residues" evidence="1">
    <location>
        <begin position="158"/>
        <end position="176"/>
    </location>
</feature>
<protein>
    <submittedName>
        <fullName evidence="3">Uncharacterized protein</fullName>
    </submittedName>
</protein>
<evidence type="ECO:0000313" key="3">
    <source>
        <dbReference type="EMBL" id="RYR45789.1"/>
    </source>
</evidence>
<keyword evidence="2" id="KW-0472">Membrane</keyword>
<accession>A0A445C4E6</accession>
<dbReference type="Proteomes" id="UP000289738">
    <property type="component" value="Chromosome A07"/>
</dbReference>
<dbReference type="EMBL" id="SDMP01000007">
    <property type="protein sequence ID" value="RYR45789.1"/>
    <property type="molecule type" value="Genomic_DNA"/>
</dbReference>
<organism evidence="3 4">
    <name type="scientific">Arachis hypogaea</name>
    <name type="common">Peanut</name>
    <dbReference type="NCBI Taxonomy" id="3818"/>
    <lineage>
        <taxon>Eukaryota</taxon>
        <taxon>Viridiplantae</taxon>
        <taxon>Streptophyta</taxon>
        <taxon>Embryophyta</taxon>
        <taxon>Tracheophyta</taxon>
        <taxon>Spermatophyta</taxon>
        <taxon>Magnoliopsida</taxon>
        <taxon>eudicotyledons</taxon>
        <taxon>Gunneridae</taxon>
        <taxon>Pentapetalae</taxon>
        <taxon>rosids</taxon>
        <taxon>fabids</taxon>
        <taxon>Fabales</taxon>
        <taxon>Fabaceae</taxon>
        <taxon>Papilionoideae</taxon>
        <taxon>50 kb inversion clade</taxon>
        <taxon>dalbergioids sensu lato</taxon>
        <taxon>Dalbergieae</taxon>
        <taxon>Pterocarpus clade</taxon>
        <taxon>Arachis</taxon>
    </lineage>
</organism>
<comment type="caution">
    <text evidence="3">The sequence shown here is derived from an EMBL/GenBank/DDBJ whole genome shotgun (WGS) entry which is preliminary data.</text>
</comment>
<evidence type="ECO:0000313" key="4">
    <source>
        <dbReference type="Proteomes" id="UP000289738"/>
    </source>
</evidence>
<keyword evidence="2" id="KW-0812">Transmembrane</keyword>
<proteinExistence type="predicted"/>
<evidence type="ECO:0000256" key="2">
    <source>
        <dbReference type="SAM" id="Phobius"/>
    </source>
</evidence>
<name>A0A445C4E6_ARAHY</name>
<sequence>MSSSSLGAHPPLDSSCSRSSCRHRLVAIVSKLLTLDNGEFLDGSRTTVSLNDFNTLDVINNLRGDRIHILHSIGGTGEVIASSNVKTAMILWMIILIMEQFLIIIHLWITICLPPVSNDVVNPNPPSSKLPTISFQSPIPSHPPPVLSLSSPIESDSLPPSHSLSILTSGSHSPHSSLRPRAVHDGASSPATVFLGD</sequence>